<dbReference type="EMBL" id="CCYA01000276">
    <property type="protein sequence ID" value="CEH18662.1"/>
    <property type="molecule type" value="Genomic_DNA"/>
</dbReference>
<accession>A0A0P1BRS6</accession>
<keyword evidence="2" id="KW-1185">Reference proteome</keyword>
<name>A0A0P1BRS6_9BASI</name>
<evidence type="ECO:0000313" key="1">
    <source>
        <dbReference type="EMBL" id="CEH18662.1"/>
    </source>
</evidence>
<protein>
    <submittedName>
        <fullName evidence="1">Uncharacterized protein</fullName>
    </submittedName>
</protein>
<reference evidence="1 2" key="1">
    <citation type="submission" date="2014-09" db="EMBL/GenBank/DDBJ databases">
        <authorList>
            <person name="Magalhaes I.L.F."/>
            <person name="Oliveira U."/>
            <person name="Santos F.R."/>
            <person name="Vidigal T.H.D.A."/>
            <person name="Brescovit A.D."/>
            <person name="Santos A.J."/>
        </authorList>
    </citation>
    <scope>NUCLEOTIDE SEQUENCE [LARGE SCALE GENOMIC DNA]</scope>
</reference>
<proteinExistence type="predicted"/>
<dbReference type="AlphaFoldDB" id="A0A0P1BRS6"/>
<evidence type="ECO:0000313" key="2">
    <source>
        <dbReference type="Proteomes" id="UP000054845"/>
    </source>
</evidence>
<organism evidence="1 2">
    <name type="scientific">Ceraceosorus bombacis</name>
    <dbReference type="NCBI Taxonomy" id="401625"/>
    <lineage>
        <taxon>Eukaryota</taxon>
        <taxon>Fungi</taxon>
        <taxon>Dikarya</taxon>
        <taxon>Basidiomycota</taxon>
        <taxon>Ustilaginomycotina</taxon>
        <taxon>Exobasidiomycetes</taxon>
        <taxon>Ceraceosorales</taxon>
        <taxon>Ceraceosoraceae</taxon>
        <taxon>Ceraceosorus</taxon>
    </lineage>
</organism>
<dbReference type="Proteomes" id="UP000054845">
    <property type="component" value="Unassembled WGS sequence"/>
</dbReference>
<sequence length="51" mass="5657">MNVNQTADCCYVATATAGQERHAHVLRQHQGRSLPMHISSSRSMQQFESGV</sequence>